<evidence type="ECO:0000256" key="1">
    <source>
        <dbReference type="SAM" id="Phobius"/>
    </source>
</evidence>
<evidence type="ECO:0000313" key="2">
    <source>
        <dbReference type="EMBL" id="MDR6531820.1"/>
    </source>
</evidence>
<gene>
    <name evidence="2" type="ORF">J2800_002573</name>
</gene>
<accession>A0ABU1N051</accession>
<keyword evidence="3" id="KW-1185">Reference proteome</keyword>
<dbReference type="RefSeq" id="WP_310031994.1">
    <property type="nucleotide sequence ID" value="NZ_JAVDRL010000007.1"/>
</dbReference>
<proteinExistence type="predicted"/>
<feature type="transmembrane region" description="Helical" evidence="1">
    <location>
        <begin position="6"/>
        <end position="25"/>
    </location>
</feature>
<name>A0ABU1N051_9CAUL</name>
<dbReference type="EMBL" id="JAVDRL010000007">
    <property type="protein sequence ID" value="MDR6531820.1"/>
    <property type="molecule type" value="Genomic_DNA"/>
</dbReference>
<feature type="transmembrane region" description="Helical" evidence="1">
    <location>
        <begin position="113"/>
        <end position="133"/>
    </location>
</feature>
<keyword evidence="1" id="KW-1133">Transmembrane helix</keyword>
<protein>
    <submittedName>
        <fullName evidence="2">Membrane protein</fullName>
    </submittedName>
</protein>
<sequence length="142" mass="15686">MHLDFLLIFGWTLILGVSLLAWRLGGRVERQVALLVVVMSLAITLIGLITDKAIQKPSYFLVDGLFGAGLMVMAMRYTTAWLGVAVLLQAAQFSLHAYYLVGGKMYDTFYAMVNNLVSLGVLVCLTAGCLLAWRKRRRAGEN</sequence>
<reference evidence="2 3" key="1">
    <citation type="submission" date="2023-07" db="EMBL/GenBank/DDBJ databases">
        <title>Sorghum-associated microbial communities from plants grown in Nebraska, USA.</title>
        <authorList>
            <person name="Schachtman D."/>
        </authorList>
    </citation>
    <scope>NUCLEOTIDE SEQUENCE [LARGE SCALE GENOMIC DNA]</scope>
    <source>
        <strain evidence="2 3">DS2154</strain>
    </source>
</reference>
<keyword evidence="1" id="KW-0812">Transmembrane</keyword>
<feature type="transmembrane region" description="Helical" evidence="1">
    <location>
        <begin position="81"/>
        <end position="101"/>
    </location>
</feature>
<evidence type="ECO:0000313" key="3">
    <source>
        <dbReference type="Proteomes" id="UP001262754"/>
    </source>
</evidence>
<organism evidence="2 3">
    <name type="scientific">Caulobacter rhizosphaerae</name>
    <dbReference type="NCBI Taxonomy" id="2010972"/>
    <lineage>
        <taxon>Bacteria</taxon>
        <taxon>Pseudomonadati</taxon>
        <taxon>Pseudomonadota</taxon>
        <taxon>Alphaproteobacteria</taxon>
        <taxon>Caulobacterales</taxon>
        <taxon>Caulobacteraceae</taxon>
        <taxon>Caulobacter</taxon>
    </lineage>
</organism>
<feature type="transmembrane region" description="Helical" evidence="1">
    <location>
        <begin position="32"/>
        <end position="50"/>
    </location>
</feature>
<keyword evidence="1" id="KW-0472">Membrane</keyword>
<comment type="caution">
    <text evidence="2">The sequence shown here is derived from an EMBL/GenBank/DDBJ whole genome shotgun (WGS) entry which is preliminary data.</text>
</comment>
<dbReference type="Proteomes" id="UP001262754">
    <property type="component" value="Unassembled WGS sequence"/>
</dbReference>